<dbReference type="EnsemblMetazoa" id="XM_003241049.4">
    <property type="protein sequence ID" value="XP_003241097.1"/>
    <property type="gene ID" value="LOC100572933"/>
</dbReference>
<accession>A0A8R1W4D4</accession>
<organism evidence="1 2">
    <name type="scientific">Acyrthosiphon pisum</name>
    <name type="common">Pea aphid</name>
    <dbReference type="NCBI Taxonomy" id="7029"/>
    <lineage>
        <taxon>Eukaryota</taxon>
        <taxon>Metazoa</taxon>
        <taxon>Ecdysozoa</taxon>
        <taxon>Arthropoda</taxon>
        <taxon>Hexapoda</taxon>
        <taxon>Insecta</taxon>
        <taxon>Pterygota</taxon>
        <taxon>Neoptera</taxon>
        <taxon>Paraneoptera</taxon>
        <taxon>Hemiptera</taxon>
        <taxon>Sternorrhyncha</taxon>
        <taxon>Aphidomorpha</taxon>
        <taxon>Aphidoidea</taxon>
        <taxon>Aphididae</taxon>
        <taxon>Macrosiphini</taxon>
        <taxon>Acyrthosiphon</taxon>
    </lineage>
</organism>
<dbReference type="RefSeq" id="XP_016655845.1">
    <property type="nucleotide sequence ID" value="XM_016800356.2"/>
</dbReference>
<name>A0A8R1W4D4_ACYPI</name>
<dbReference type="KEGG" id="api:100572933"/>
<dbReference type="GeneID" id="100572933"/>
<evidence type="ECO:0000313" key="2">
    <source>
        <dbReference type="Proteomes" id="UP000007819"/>
    </source>
</evidence>
<dbReference type="Proteomes" id="UP000007819">
    <property type="component" value="Chromosome A1"/>
</dbReference>
<proteinExistence type="predicted"/>
<sequence length="116" mass="13008">MVLEGSGTTNDGNTARKYFQEPSKSAQITGVDENLITRFSCILATISCGHKINHQKFDDYAKETARLFVHLYPWFYLPASIHKVLIHGGDIIRAALLPIGQLSKKLLKHVTKNIKD</sequence>
<reference evidence="1" key="2">
    <citation type="submission" date="2022-06" db="UniProtKB">
        <authorList>
            <consortium name="EnsemblMetazoa"/>
        </authorList>
    </citation>
    <scope>IDENTIFICATION</scope>
</reference>
<dbReference type="RefSeq" id="XP_003241097.1">
    <property type="nucleotide sequence ID" value="XM_003241049.4"/>
</dbReference>
<dbReference type="AlphaFoldDB" id="A0A8R1W4D4"/>
<reference evidence="2" key="1">
    <citation type="submission" date="2010-06" db="EMBL/GenBank/DDBJ databases">
        <authorList>
            <person name="Jiang H."/>
            <person name="Abraham K."/>
            <person name="Ali S."/>
            <person name="Alsbrooks S.L."/>
            <person name="Anim B.N."/>
            <person name="Anosike U.S."/>
            <person name="Attaway T."/>
            <person name="Bandaranaike D.P."/>
            <person name="Battles P.K."/>
            <person name="Bell S.N."/>
            <person name="Bell A.V."/>
            <person name="Beltran B."/>
            <person name="Bickham C."/>
            <person name="Bustamante Y."/>
            <person name="Caleb T."/>
            <person name="Canada A."/>
            <person name="Cardenas V."/>
            <person name="Carter K."/>
            <person name="Chacko J."/>
            <person name="Chandrabose M.N."/>
            <person name="Chavez D."/>
            <person name="Chavez A."/>
            <person name="Chen L."/>
            <person name="Chu H.-S."/>
            <person name="Claassen K.J."/>
            <person name="Cockrell R."/>
            <person name="Collins M."/>
            <person name="Cooper J.A."/>
            <person name="Cree A."/>
            <person name="Curry S.M."/>
            <person name="Da Y."/>
            <person name="Dao M.D."/>
            <person name="Das B."/>
            <person name="Davila M.-L."/>
            <person name="Davy-Carroll L."/>
            <person name="Denson S."/>
            <person name="Dinh H."/>
            <person name="Ebong V.E."/>
            <person name="Edwards J.R."/>
            <person name="Egan A."/>
            <person name="El-Daye J."/>
            <person name="Escobedo L."/>
            <person name="Fernandez S."/>
            <person name="Fernando P.R."/>
            <person name="Flagg N."/>
            <person name="Forbes L.D."/>
            <person name="Fowler R.G."/>
            <person name="Fu Q."/>
            <person name="Gabisi R.A."/>
            <person name="Ganer J."/>
            <person name="Garbino Pronczuk A."/>
            <person name="Garcia R.M."/>
            <person name="Garner T."/>
            <person name="Garrett T.E."/>
            <person name="Gonzalez D.A."/>
            <person name="Hamid H."/>
            <person name="Hawkins E.S."/>
            <person name="Hirani K."/>
            <person name="Hogues M.E."/>
            <person name="Hollins B."/>
            <person name="Hsiao C.-H."/>
            <person name="Jabil R."/>
            <person name="James M.L."/>
            <person name="Jhangiani S.N."/>
            <person name="Johnson B."/>
            <person name="Johnson Q."/>
            <person name="Joshi V."/>
            <person name="Kalu J.B."/>
            <person name="Kam C."/>
            <person name="Kashfia A."/>
            <person name="Keebler J."/>
            <person name="Kisamo H."/>
            <person name="Kovar C.L."/>
            <person name="Lago L.A."/>
            <person name="Lai C.-Y."/>
            <person name="Laidlaw J."/>
            <person name="Lara F."/>
            <person name="Le T.-K."/>
            <person name="Lee S.L."/>
            <person name="Legall F.H."/>
            <person name="Lemon S.J."/>
            <person name="Lewis L.R."/>
            <person name="Li B."/>
            <person name="Liu Y."/>
            <person name="Liu Y.-S."/>
            <person name="Lopez J."/>
            <person name="Lozado R.J."/>
            <person name="Lu J."/>
            <person name="Madu R.C."/>
            <person name="Maheshwari M."/>
            <person name="Maheshwari R."/>
            <person name="Malloy K."/>
            <person name="Martinez E."/>
            <person name="Mathew T."/>
            <person name="Mercado I.C."/>
            <person name="Mercado C."/>
            <person name="Meyer B."/>
            <person name="Montgomery K."/>
            <person name="Morgan M.B."/>
            <person name="Munidasa M."/>
            <person name="Nazareth L.V."/>
            <person name="Nelson J."/>
            <person name="Ng B.M."/>
            <person name="Nguyen N.B."/>
            <person name="Nguyen P.Q."/>
            <person name="Nguyen T."/>
            <person name="Obregon M."/>
            <person name="Okwuonu G.O."/>
            <person name="Onwere C.G."/>
            <person name="Orozco G."/>
            <person name="Parra A."/>
            <person name="Patel S."/>
            <person name="Patil S."/>
            <person name="Perez A."/>
            <person name="Perez Y."/>
            <person name="Pham C."/>
            <person name="Primus E.L."/>
            <person name="Pu L.-L."/>
            <person name="Puazo M."/>
            <person name="Qin X."/>
            <person name="Quiroz J.B."/>
            <person name="Reese J."/>
            <person name="Richards S."/>
            <person name="Rives C.M."/>
            <person name="Robberts R."/>
            <person name="Ruiz S.J."/>
            <person name="Ruiz M.J."/>
            <person name="Santibanez J."/>
            <person name="Schneider B.W."/>
            <person name="Sisson I."/>
            <person name="Smith M."/>
            <person name="Sodergren E."/>
            <person name="Song X.-Z."/>
            <person name="Song B.B."/>
            <person name="Summersgill H."/>
            <person name="Thelus R."/>
            <person name="Thornton R.D."/>
            <person name="Trejos Z.Y."/>
            <person name="Usmani K."/>
            <person name="Vattathil S."/>
            <person name="Villasana D."/>
            <person name="Walker D.L."/>
            <person name="Wang S."/>
            <person name="Wang K."/>
            <person name="White C.S."/>
            <person name="Williams A.C."/>
            <person name="Williamson J."/>
            <person name="Wilson K."/>
            <person name="Woghiren I.O."/>
            <person name="Woodworth J.R."/>
            <person name="Worley K.C."/>
            <person name="Wright R.A."/>
            <person name="Wu W."/>
            <person name="Young L."/>
            <person name="Zhang L."/>
            <person name="Zhang J."/>
            <person name="Zhu Y."/>
            <person name="Muzny D.M."/>
            <person name="Weinstock G."/>
            <person name="Gibbs R.A."/>
        </authorList>
    </citation>
    <scope>NUCLEOTIDE SEQUENCE [LARGE SCALE GENOMIC DNA]</scope>
    <source>
        <strain evidence="2">LSR1</strain>
    </source>
</reference>
<dbReference type="OrthoDB" id="6627303at2759"/>
<evidence type="ECO:0000313" key="1">
    <source>
        <dbReference type="EnsemblMetazoa" id="XP_003241097.1"/>
    </source>
</evidence>
<keyword evidence="2" id="KW-1185">Reference proteome</keyword>
<protein>
    <submittedName>
        <fullName evidence="1">Uncharacterized protein</fullName>
    </submittedName>
</protein>
<dbReference type="EnsemblMetazoa" id="XM_016800356.2">
    <property type="protein sequence ID" value="XP_016655845.1"/>
    <property type="gene ID" value="LOC100572933"/>
</dbReference>